<sequence>MTGLPFDDYAGAAAYFGAPIPRLFFKYLKAIDRFCQERGYVTLDTLFEVFGILRLSGMEARYQQTPVELFPFASTGGDGIHFGFVAHTLDEVDYPSGELCPMDDDGIVLIGHNTTVMFQELLRNSDALEPFKDLITSLGLQPEEAPQARYDAAGQSLRIRPLAKPGWRFVDTSDGAGVFADARHFAENHIFDYQPLDRSRSGTHYAAIAEEMRLKGLYGSQLFYLKELYWHEWTNYTLAKQYLKEMLSAYEGLDRPHLYEMANTLLNSFDQRYR</sequence>
<evidence type="ECO:0000313" key="2">
    <source>
        <dbReference type="Proteomes" id="UP001165367"/>
    </source>
</evidence>
<gene>
    <name evidence="1" type="ORF">LZZ85_04435</name>
</gene>
<dbReference type="EMBL" id="JAKLTR010000002">
    <property type="protein sequence ID" value="MCG2613511.1"/>
    <property type="molecule type" value="Genomic_DNA"/>
</dbReference>
<accession>A0ABS9KMI2</accession>
<dbReference type="Proteomes" id="UP001165367">
    <property type="component" value="Unassembled WGS sequence"/>
</dbReference>
<keyword evidence="2" id="KW-1185">Reference proteome</keyword>
<reference evidence="1" key="1">
    <citation type="submission" date="2022-01" db="EMBL/GenBank/DDBJ databases">
        <authorList>
            <person name="Jo J.-H."/>
            <person name="Im W.-T."/>
        </authorList>
    </citation>
    <scope>NUCLEOTIDE SEQUENCE</scope>
    <source>
        <strain evidence="1">NA20</strain>
    </source>
</reference>
<name>A0ABS9KMI2_9BACT</name>
<organism evidence="1 2">
    <name type="scientific">Terrimonas ginsenosidimutans</name>
    <dbReference type="NCBI Taxonomy" id="2908004"/>
    <lineage>
        <taxon>Bacteria</taxon>
        <taxon>Pseudomonadati</taxon>
        <taxon>Bacteroidota</taxon>
        <taxon>Chitinophagia</taxon>
        <taxon>Chitinophagales</taxon>
        <taxon>Chitinophagaceae</taxon>
        <taxon>Terrimonas</taxon>
    </lineage>
</organism>
<protein>
    <submittedName>
        <fullName evidence="1">Uncharacterized protein</fullName>
    </submittedName>
</protein>
<evidence type="ECO:0000313" key="1">
    <source>
        <dbReference type="EMBL" id="MCG2613511.1"/>
    </source>
</evidence>
<comment type="caution">
    <text evidence="1">The sequence shown here is derived from an EMBL/GenBank/DDBJ whole genome shotgun (WGS) entry which is preliminary data.</text>
</comment>
<proteinExistence type="predicted"/>
<dbReference type="RefSeq" id="WP_237868743.1">
    <property type="nucleotide sequence ID" value="NZ_JAKLTR010000002.1"/>
</dbReference>